<dbReference type="Gene3D" id="2.40.10.10">
    <property type="entry name" value="Trypsin-like serine proteases"/>
    <property type="match status" value="1"/>
</dbReference>
<evidence type="ECO:0000313" key="4">
    <source>
        <dbReference type="Proteomes" id="UP000238823"/>
    </source>
</evidence>
<dbReference type="Proteomes" id="UP000238823">
    <property type="component" value="Unassembled WGS sequence"/>
</dbReference>
<organism evidence="3 4">
    <name type="scientific">Enhygromyxa salina</name>
    <dbReference type="NCBI Taxonomy" id="215803"/>
    <lineage>
        <taxon>Bacteria</taxon>
        <taxon>Pseudomonadati</taxon>
        <taxon>Myxococcota</taxon>
        <taxon>Polyangia</taxon>
        <taxon>Nannocystales</taxon>
        <taxon>Nannocystaceae</taxon>
        <taxon>Enhygromyxa</taxon>
    </lineage>
</organism>
<dbReference type="SUPFAM" id="SSF50494">
    <property type="entry name" value="Trypsin-like serine proteases"/>
    <property type="match status" value="1"/>
</dbReference>
<dbReference type="PANTHER" id="PTHR24253:SF153">
    <property type="entry name" value="SERINE PROTEASE HEPSIN"/>
    <property type="match status" value="1"/>
</dbReference>
<keyword evidence="1" id="KW-1015">Disulfide bond</keyword>
<comment type="caution">
    <text evidence="3">The sequence shown here is derived from an EMBL/GenBank/DDBJ whole genome shotgun (WGS) entry which is preliminary data.</text>
</comment>
<dbReference type="RefSeq" id="WP_106091742.1">
    <property type="nucleotide sequence ID" value="NZ_PVNL01000100.1"/>
</dbReference>
<dbReference type="PRINTS" id="PR00722">
    <property type="entry name" value="CHYMOTRYPSIN"/>
</dbReference>
<evidence type="ECO:0000256" key="1">
    <source>
        <dbReference type="ARBA" id="ARBA00023157"/>
    </source>
</evidence>
<dbReference type="PROSITE" id="PS00134">
    <property type="entry name" value="TRYPSIN_HIS"/>
    <property type="match status" value="1"/>
</dbReference>
<dbReference type="OrthoDB" id="5290391at2"/>
<reference evidence="3 4" key="1">
    <citation type="submission" date="2018-03" db="EMBL/GenBank/DDBJ databases">
        <title>Draft Genome Sequences of the Obligatory Marine Myxobacteria Enhygromyxa salina SWB007.</title>
        <authorList>
            <person name="Poehlein A."/>
            <person name="Moghaddam J.A."/>
            <person name="Harms H."/>
            <person name="Alanjari M."/>
            <person name="Koenig G.M."/>
            <person name="Daniel R."/>
            <person name="Schaeberle T.F."/>
        </authorList>
    </citation>
    <scope>NUCLEOTIDE SEQUENCE [LARGE SCALE GENOMIC DNA]</scope>
    <source>
        <strain evidence="3 4">SWB007</strain>
    </source>
</reference>
<dbReference type="Pfam" id="PF00089">
    <property type="entry name" value="Trypsin"/>
    <property type="match status" value="1"/>
</dbReference>
<evidence type="ECO:0000259" key="2">
    <source>
        <dbReference type="PROSITE" id="PS50240"/>
    </source>
</evidence>
<dbReference type="InterPro" id="IPR043504">
    <property type="entry name" value="Peptidase_S1_PA_chymotrypsin"/>
</dbReference>
<dbReference type="SMART" id="SM00020">
    <property type="entry name" value="Tryp_SPc"/>
    <property type="match status" value="1"/>
</dbReference>
<dbReference type="EMBL" id="PVNL01000100">
    <property type="protein sequence ID" value="PRQ04903.1"/>
    <property type="molecule type" value="Genomic_DNA"/>
</dbReference>
<dbReference type="InterPro" id="IPR001314">
    <property type="entry name" value="Peptidase_S1A"/>
</dbReference>
<proteinExistence type="predicted"/>
<feature type="domain" description="Peptidase S1" evidence="2">
    <location>
        <begin position="33"/>
        <end position="295"/>
    </location>
</feature>
<gene>
    <name evidence="3" type="ORF">ENSA7_48340</name>
</gene>
<dbReference type="PROSITE" id="PS50240">
    <property type="entry name" value="TRYPSIN_DOM"/>
    <property type="match status" value="1"/>
</dbReference>
<dbReference type="AlphaFoldDB" id="A0A2S9YIG0"/>
<protein>
    <submittedName>
        <fullName evidence="3">Trypsin</fullName>
    </submittedName>
</protein>
<name>A0A2S9YIG0_9BACT</name>
<dbReference type="GO" id="GO:0006508">
    <property type="term" value="P:proteolysis"/>
    <property type="evidence" value="ECO:0007669"/>
    <property type="project" value="InterPro"/>
</dbReference>
<dbReference type="InterPro" id="IPR001254">
    <property type="entry name" value="Trypsin_dom"/>
</dbReference>
<dbReference type="InterPro" id="IPR009003">
    <property type="entry name" value="Peptidase_S1_PA"/>
</dbReference>
<dbReference type="GO" id="GO:0004252">
    <property type="term" value="F:serine-type endopeptidase activity"/>
    <property type="evidence" value="ECO:0007669"/>
    <property type="project" value="InterPro"/>
</dbReference>
<dbReference type="InterPro" id="IPR018114">
    <property type="entry name" value="TRYPSIN_HIS"/>
</dbReference>
<dbReference type="PANTHER" id="PTHR24253">
    <property type="entry name" value="TRANSMEMBRANE PROTEASE SERINE"/>
    <property type="match status" value="1"/>
</dbReference>
<evidence type="ECO:0000313" key="3">
    <source>
        <dbReference type="EMBL" id="PRQ04903.1"/>
    </source>
</evidence>
<accession>A0A2S9YIG0</accession>
<sequence>MPLLALVLASTWFAGGPIPGPGHIDHDPPGPLIYGGEEVEPGAWPAVVAVQTDKLCTGTLVAPNLVLTAAHCFDPAPSGEVRISFGDDRLSGVQIMSSEWGSHPEFCLPSECGEDLHDFAWVRLPGDMPIAPILPITNQAEFDELMQVGHEAIFVGFGEDEDGVVGIKREVEATLTSFNESGREFRAGGGGSDTCRGDSGGPALVKLASGEWRLGGVISRGGDCGLGGIYGVPLPELCWLRDDSGVDLLPSGCDQCDCVALLGEQADDGCGCETRGGSSPDTPPRMSWWVLLQLGLVAGLGARLWWRR</sequence>